<evidence type="ECO:0000313" key="12">
    <source>
        <dbReference type="Proteomes" id="UP000002630"/>
    </source>
</evidence>
<dbReference type="Gene3D" id="1.20.58.530">
    <property type="match status" value="1"/>
</dbReference>
<dbReference type="SUPFAM" id="SSF64268">
    <property type="entry name" value="PX domain"/>
    <property type="match status" value="1"/>
</dbReference>
<dbReference type="Proteomes" id="UP000002630">
    <property type="component" value="Unassembled WGS sequence"/>
</dbReference>
<dbReference type="SMART" id="SM00015">
    <property type="entry name" value="IQ"/>
    <property type="match status" value="3"/>
</dbReference>
<feature type="compositionally biased region" description="Basic and acidic residues" evidence="8">
    <location>
        <begin position="467"/>
        <end position="476"/>
    </location>
</feature>
<dbReference type="STRING" id="2880.D7G635"/>
<dbReference type="SUPFAM" id="SSF52540">
    <property type="entry name" value="P-loop containing nucleoside triphosphate hydrolases"/>
    <property type="match status" value="1"/>
</dbReference>
<keyword evidence="1 6" id="KW-0547">Nucleotide-binding</keyword>
<dbReference type="GO" id="GO:0007015">
    <property type="term" value="P:actin filament organization"/>
    <property type="evidence" value="ECO:0007669"/>
    <property type="project" value="TreeGrafter"/>
</dbReference>
<dbReference type="Pfam" id="PF00063">
    <property type="entry name" value="Myosin_head"/>
    <property type="match status" value="2"/>
</dbReference>
<dbReference type="GO" id="GO:0005524">
    <property type="term" value="F:ATP binding"/>
    <property type="evidence" value="ECO:0007669"/>
    <property type="project" value="UniProtKB-UniRule"/>
</dbReference>
<accession>D7G635</accession>
<evidence type="ECO:0000313" key="11">
    <source>
        <dbReference type="EMBL" id="CBJ27444.1"/>
    </source>
</evidence>
<dbReference type="GO" id="GO:0005737">
    <property type="term" value="C:cytoplasm"/>
    <property type="evidence" value="ECO:0007669"/>
    <property type="project" value="TreeGrafter"/>
</dbReference>
<keyword evidence="7" id="KW-0175">Coiled coil</keyword>
<evidence type="ECO:0000256" key="8">
    <source>
        <dbReference type="SAM" id="MobiDB-lite"/>
    </source>
</evidence>
<reference evidence="11 12" key="1">
    <citation type="journal article" date="2010" name="Nature">
        <title>The Ectocarpus genome and the independent evolution of multicellularity in brown algae.</title>
        <authorList>
            <person name="Cock J.M."/>
            <person name="Sterck L."/>
            <person name="Rouze P."/>
            <person name="Scornet D."/>
            <person name="Allen A.E."/>
            <person name="Amoutzias G."/>
            <person name="Anthouard V."/>
            <person name="Artiguenave F."/>
            <person name="Aury J.M."/>
            <person name="Badger J.H."/>
            <person name="Beszteri B."/>
            <person name="Billiau K."/>
            <person name="Bonnet E."/>
            <person name="Bothwell J.H."/>
            <person name="Bowler C."/>
            <person name="Boyen C."/>
            <person name="Brownlee C."/>
            <person name="Carrano C.J."/>
            <person name="Charrier B."/>
            <person name="Cho G.Y."/>
            <person name="Coelho S.M."/>
            <person name="Collen J."/>
            <person name="Corre E."/>
            <person name="Da Silva C."/>
            <person name="Delage L."/>
            <person name="Delaroque N."/>
            <person name="Dittami S.M."/>
            <person name="Doulbeau S."/>
            <person name="Elias M."/>
            <person name="Farnham G."/>
            <person name="Gachon C.M."/>
            <person name="Gschloessl B."/>
            <person name="Heesch S."/>
            <person name="Jabbari K."/>
            <person name="Jubin C."/>
            <person name="Kawai H."/>
            <person name="Kimura K."/>
            <person name="Kloareg B."/>
            <person name="Kupper F.C."/>
            <person name="Lang D."/>
            <person name="Le Bail A."/>
            <person name="Leblanc C."/>
            <person name="Lerouge P."/>
            <person name="Lohr M."/>
            <person name="Lopez P.J."/>
            <person name="Martens C."/>
            <person name="Maumus F."/>
            <person name="Michel G."/>
            <person name="Miranda-Saavedra D."/>
            <person name="Morales J."/>
            <person name="Moreau H."/>
            <person name="Motomura T."/>
            <person name="Nagasato C."/>
            <person name="Napoli C.A."/>
            <person name="Nelson D.R."/>
            <person name="Nyvall-Collen P."/>
            <person name="Peters A.F."/>
            <person name="Pommier C."/>
            <person name="Potin P."/>
            <person name="Poulain J."/>
            <person name="Quesneville H."/>
            <person name="Read B."/>
            <person name="Rensing S.A."/>
            <person name="Ritter A."/>
            <person name="Rousvoal S."/>
            <person name="Samanta M."/>
            <person name="Samson G."/>
            <person name="Schroeder D.C."/>
            <person name="Segurens B."/>
            <person name="Strittmatter M."/>
            <person name="Tonon T."/>
            <person name="Tregear J.W."/>
            <person name="Valentin K."/>
            <person name="von Dassow P."/>
            <person name="Yamagishi T."/>
            <person name="Van de Peer Y."/>
            <person name="Wincker P."/>
        </authorList>
    </citation>
    <scope>NUCLEOTIDE SEQUENCE [LARGE SCALE GENOMIC DNA]</scope>
    <source>
        <strain evidence="12">Ec32 / CCAP1310/4</strain>
    </source>
</reference>
<dbReference type="PROSITE" id="PS51456">
    <property type="entry name" value="MYOSIN_MOTOR"/>
    <property type="match status" value="1"/>
</dbReference>
<evidence type="ECO:0000256" key="2">
    <source>
        <dbReference type="ARBA" id="ARBA00022840"/>
    </source>
</evidence>
<evidence type="ECO:0000256" key="7">
    <source>
        <dbReference type="SAM" id="Coils"/>
    </source>
</evidence>
<evidence type="ECO:0000256" key="4">
    <source>
        <dbReference type="ARBA" id="ARBA00023175"/>
    </source>
</evidence>
<dbReference type="PANTHER" id="PTHR13140">
    <property type="entry name" value="MYOSIN"/>
    <property type="match status" value="1"/>
</dbReference>
<dbReference type="CDD" id="cd00124">
    <property type="entry name" value="MYSc"/>
    <property type="match status" value="1"/>
</dbReference>
<dbReference type="InterPro" id="IPR000048">
    <property type="entry name" value="IQ_motif_EF-hand-BS"/>
</dbReference>
<dbReference type="GO" id="GO:0051015">
    <property type="term" value="F:actin filament binding"/>
    <property type="evidence" value="ECO:0007669"/>
    <property type="project" value="TreeGrafter"/>
</dbReference>
<name>D7G635_ECTSI</name>
<proteinExistence type="inferred from homology"/>
<dbReference type="OrthoDB" id="6108017at2759"/>
<dbReference type="Gene3D" id="1.20.5.190">
    <property type="match status" value="1"/>
</dbReference>
<protein>
    <submittedName>
        <fullName evidence="11">Myosin-like protein</fullName>
    </submittedName>
</protein>
<dbReference type="Gene3D" id="1.10.10.820">
    <property type="match status" value="1"/>
</dbReference>
<dbReference type="Gene3D" id="3.40.850.10">
    <property type="entry name" value="Kinesin motor domain"/>
    <property type="match status" value="1"/>
</dbReference>
<keyword evidence="4 6" id="KW-0505">Motor protein</keyword>
<keyword evidence="2 6" id="KW-0067">ATP-binding</keyword>
<organism evidence="11 12">
    <name type="scientific">Ectocarpus siliculosus</name>
    <name type="common">Brown alga</name>
    <name type="synonym">Conferva siliculosa</name>
    <dbReference type="NCBI Taxonomy" id="2880"/>
    <lineage>
        <taxon>Eukaryota</taxon>
        <taxon>Sar</taxon>
        <taxon>Stramenopiles</taxon>
        <taxon>Ochrophyta</taxon>
        <taxon>PX clade</taxon>
        <taxon>Phaeophyceae</taxon>
        <taxon>Ectocarpales</taxon>
        <taxon>Ectocarpaceae</taxon>
        <taxon>Ectocarpus</taxon>
    </lineage>
</organism>
<evidence type="ECO:0000256" key="3">
    <source>
        <dbReference type="ARBA" id="ARBA00023123"/>
    </source>
</evidence>
<dbReference type="GO" id="GO:0035091">
    <property type="term" value="F:phosphatidylinositol binding"/>
    <property type="evidence" value="ECO:0007669"/>
    <property type="project" value="InterPro"/>
</dbReference>
<evidence type="ECO:0000256" key="1">
    <source>
        <dbReference type="ARBA" id="ARBA00022741"/>
    </source>
</evidence>
<dbReference type="Gene3D" id="1.20.120.720">
    <property type="entry name" value="Myosin VI head, motor domain, U50 subdomain"/>
    <property type="match status" value="1"/>
</dbReference>
<feature type="compositionally biased region" description="Polar residues" evidence="8">
    <location>
        <begin position="477"/>
        <end position="499"/>
    </location>
</feature>
<dbReference type="SMART" id="SM00242">
    <property type="entry name" value="MYSc"/>
    <property type="match status" value="1"/>
</dbReference>
<dbReference type="GO" id="GO:0016020">
    <property type="term" value="C:membrane"/>
    <property type="evidence" value="ECO:0007669"/>
    <property type="project" value="TreeGrafter"/>
</dbReference>
<evidence type="ECO:0000259" key="10">
    <source>
        <dbReference type="PROSITE" id="PS51456"/>
    </source>
</evidence>
<dbReference type="PRINTS" id="PR00193">
    <property type="entry name" value="MYOSINHEAVY"/>
</dbReference>
<dbReference type="PROSITE" id="PS50195">
    <property type="entry name" value="PX"/>
    <property type="match status" value="1"/>
</dbReference>
<dbReference type="InParanoid" id="D7G635"/>
<dbReference type="FunFam" id="1.10.10.820:FF:000001">
    <property type="entry name" value="Myosin heavy chain"/>
    <property type="match status" value="1"/>
</dbReference>
<dbReference type="InterPro" id="IPR027417">
    <property type="entry name" value="P-loop_NTPase"/>
</dbReference>
<keyword evidence="5 6" id="KW-0009">Actin-binding</keyword>
<evidence type="ECO:0000259" key="9">
    <source>
        <dbReference type="PROSITE" id="PS50195"/>
    </source>
</evidence>
<evidence type="ECO:0000256" key="6">
    <source>
        <dbReference type="PROSITE-ProRule" id="PRU00782"/>
    </source>
</evidence>
<dbReference type="FunCoup" id="D7G635">
    <property type="interactions" value="8"/>
</dbReference>
<dbReference type="Gene3D" id="3.30.1520.10">
    <property type="entry name" value="Phox-like domain"/>
    <property type="match status" value="1"/>
</dbReference>
<dbReference type="InterPro" id="IPR036871">
    <property type="entry name" value="PX_dom_sf"/>
</dbReference>
<dbReference type="InterPro" id="IPR001683">
    <property type="entry name" value="PX_dom"/>
</dbReference>
<dbReference type="AlphaFoldDB" id="D7G635"/>
<dbReference type="EMBL" id="FN649760">
    <property type="protein sequence ID" value="CBJ27444.1"/>
    <property type="molecule type" value="Genomic_DNA"/>
</dbReference>
<sequence length="1143" mass="128355">MEFNALVWAKAHDGQWHRGTVISREETGSLRHIKVVLDDKEEKVYTLTAAQADEGEGTEHLKLRNVKGQGGASIEEGPGVDDLIVLTHLHEPAILYTLHQRYIEDVIYTYTGPILLAINPFWRVPLYTNEILEQYRREGKAKAFDPDYLSRLPPHVYAIADDAYRLMNNPTSENQKRNQSILVSGESGAGKTETTKIVMKYLAILGGHDSEALLAGDDSVKSIEQQVLQSNPILEAFGNARTVRNDNSSRFGKFIQIDFDKDGFLIGAGIRTFLLEKIRLVHTSEGERNFHIFYLMLAGTSDEQRAALHLQPDPRVYHYINQSSCYERRDGVMDSDLWTELNKAMKVMDVSDEDMSQVFKAVAGVLNCGNVKFRDVLDNDKTTEVVGVLDEQADAKEYARRAAELLGVDPVTLVNAMSFRRIKAGHEWFTVYLDAKKCYHLREALCKSIYSGLFDWLVAKINHTIDKQRGRNRDETSPSSPGSSFAWGQSQSPKPVSTTAGGKTFNSVVGGGGAGDAVPDKNMFIGLLDIFGFESFEHNYFEQFLINYANEKLQQQFNQFVFEVEQEEYRSEGIKWDFIEFPDNKDCITLIEAKPAGILALLDEQCLVPKGTDKSFASNMYNRLTQHKPFSVPHADKVDYKFMIHHYAGNIVYHTEGFLEKNRDMLHQEGTDLLKSSSSEFVRSFGARKGTVALQAQVRGHQARLKVLALRYLNACLMAQRIVRGFVKRTQYKRTKDAALKVQSWGRMSVVQRSYQKDRSRAITVQCLARTRSAKSELRKRKKEKENVDALQAKIKAYEQAAKAREAELRREQEAAIARIKAEAEATARAEMREKARLEEERRVRKDHEAKVKVQEEKMEKDAAEMKARIEEEYRVKAETEARAKIEAELAAERAEAESKKAATAAAANGGTAAGTANGGVGAGSSHSNVRGGLRLASPGGSSDGTEMNSLSARSSEAGVGGGGGGITDLNGPPFSGGRMLDVSEAEEMNAAIKQLYLKTPAGSTPFVLFKARLRTSRREWHIERRYSDFVWLHEALVEARQTDLPELPARRLFGDPLDKDFLKGRQMALDFYLTGLLAKYQKWLVESPAKMEIRLDQTGNMMKEMVARQTLVAFLNPNQESLHREDDSVMGAMSGFMRTLRR</sequence>
<dbReference type="CDD" id="cd22265">
    <property type="entry name" value="UDM1_RNF168"/>
    <property type="match status" value="1"/>
</dbReference>
<feature type="domain" description="PX" evidence="9">
    <location>
        <begin position="988"/>
        <end position="1123"/>
    </location>
</feature>
<dbReference type="CDD" id="cd06093">
    <property type="entry name" value="PX_domain"/>
    <property type="match status" value="1"/>
</dbReference>
<feature type="domain" description="Myosin motor" evidence="10">
    <location>
        <begin position="78"/>
        <end position="684"/>
    </location>
</feature>
<dbReference type="PROSITE" id="PS50096">
    <property type="entry name" value="IQ"/>
    <property type="match status" value="2"/>
</dbReference>
<dbReference type="InterPro" id="IPR036961">
    <property type="entry name" value="Kinesin_motor_dom_sf"/>
</dbReference>
<feature type="coiled-coil region" evidence="7">
    <location>
        <begin position="768"/>
        <end position="903"/>
    </location>
</feature>
<keyword evidence="12" id="KW-1185">Reference proteome</keyword>
<dbReference type="InterPro" id="IPR001609">
    <property type="entry name" value="Myosin_head_motor_dom-like"/>
</dbReference>
<keyword evidence="3 6" id="KW-0518">Myosin</keyword>
<comment type="caution">
    <text evidence="6">Lacks conserved residue(s) required for the propagation of feature annotation.</text>
</comment>
<feature type="region of interest" description="Disordered" evidence="8">
    <location>
        <begin position="467"/>
        <end position="499"/>
    </location>
</feature>
<dbReference type="GO" id="GO:0000146">
    <property type="term" value="F:microfilament motor activity"/>
    <property type="evidence" value="ECO:0007669"/>
    <property type="project" value="TreeGrafter"/>
</dbReference>
<evidence type="ECO:0000256" key="5">
    <source>
        <dbReference type="ARBA" id="ARBA00023203"/>
    </source>
</evidence>
<feature type="binding site" evidence="6">
    <location>
        <begin position="185"/>
        <end position="192"/>
    </location>
    <ligand>
        <name>ATP</name>
        <dbReference type="ChEBI" id="CHEBI:30616"/>
    </ligand>
</feature>
<dbReference type="Pfam" id="PF00787">
    <property type="entry name" value="PX"/>
    <property type="match status" value="1"/>
</dbReference>
<feature type="compositionally biased region" description="Polar residues" evidence="8">
    <location>
        <begin position="940"/>
        <end position="955"/>
    </location>
</feature>
<dbReference type="GO" id="GO:0016459">
    <property type="term" value="C:myosin complex"/>
    <property type="evidence" value="ECO:0007669"/>
    <property type="project" value="UniProtKB-KW"/>
</dbReference>
<gene>
    <name evidence="11" type="ORF">Esi_0071_0061</name>
</gene>
<dbReference type="PANTHER" id="PTHR13140:SF845">
    <property type="entry name" value="MYOSIN-LIKE PROTEIN"/>
    <property type="match status" value="1"/>
</dbReference>
<feature type="region of interest" description="Disordered" evidence="8">
    <location>
        <begin position="918"/>
        <end position="974"/>
    </location>
</feature>
<dbReference type="eggNOG" id="KOG0160">
    <property type="taxonomic scope" value="Eukaryota"/>
</dbReference>
<comment type="similarity">
    <text evidence="6">Belongs to the TRAFAC class myosin-kinesin ATPase superfamily. Myosin family.</text>
</comment>